<proteinExistence type="predicted"/>
<organism evidence="2 3">
    <name type="scientific">Pandoravirus inopinatum</name>
    <dbReference type="NCBI Taxonomy" id="1605721"/>
    <lineage>
        <taxon>Viruses</taxon>
        <taxon>Pandoravirus</taxon>
    </lineage>
</organism>
<evidence type="ECO:0000313" key="2">
    <source>
        <dbReference type="EMBL" id="AJF96968.1"/>
    </source>
</evidence>
<dbReference type="KEGG" id="vg:23461885"/>
<accession>A0A0B5IWA0</accession>
<feature type="region of interest" description="Disordered" evidence="1">
    <location>
        <begin position="1"/>
        <end position="27"/>
    </location>
</feature>
<evidence type="ECO:0000256" key="1">
    <source>
        <dbReference type="SAM" id="MobiDB-lite"/>
    </source>
</evidence>
<reference evidence="2 3" key="1">
    <citation type="journal article" date="2015" name="Parasitol. Res.">
        <title>Viruses in close associations with free-living amoebae.</title>
        <authorList>
            <person name="Scheid P."/>
        </authorList>
    </citation>
    <scope>NUCLEOTIDE SEQUENCE [LARGE SCALE GENOMIC DNA]</scope>
    <source>
        <strain evidence="2">KlaHel</strain>
    </source>
</reference>
<dbReference type="RefSeq" id="YP_009119203.1">
    <property type="nucleotide sequence ID" value="NC_026440.1"/>
</dbReference>
<dbReference type="GeneID" id="23461885"/>
<evidence type="ECO:0000313" key="3">
    <source>
        <dbReference type="Proteomes" id="UP000202511"/>
    </source>
</evidence>
<protein>
    <submittedName>
        <fullName evidence="2">Uncharacterized protein</fullName>
    </submittedName>
</protein>
<name>A0A0B5IWA0_9VIRU</name>
<dbReference type="Proteomes" id="UP000202511">
    <property type="component" value="Segment"/>
</dbReference>
<dbReference type="EMBL" id="KP136319">
    <property type="protein sequence ID" value="AJF96968.1"/>
    <property type="molecule type" value="Genomic_DNA"/>
</dbReference>
<sequence>MNAVAHTPDGGAPDTAGAPPTQKQGGPEEALVGAALACVRWDESVDLDRLMALEFEHNFGLLASWLAQLSPIARRLVQKLECLTRRPSGESVDLTPHDDGTWSLDNGERMTDAQLAGLLAVCARHTKFRLTLSATDTTHFAQTWLACVVDGLARQQRPWTGIEIMRTRNLCVALAALVDARTECGPLGHVDVPKSGPFDQGAVPPACADVGDDVAICSAAMREAMARVHVLLQTRLAFRGRSVGLWDPVNTVYTFDFTRRLLAAVQSAVERLYATESVYIKMIAPAEYKAMVAEAPLGATFFRP</sequence>